<evidence type="ECO:0000313" key="2">
    <source>
        <dbReference type="Proteomes" id="UP000257323"/>
    </source>
</evidence>
<dbReference type="AlphaFoldDB" id="A0A3E2BKK0"/>
<accession>A0A3E2BKK0</accession>
<sequence length="48" mass="5250">MAAFLESGRESWDMKPRVRISGEGKIKEMGSKILLALSSDKAPRTIAS</sequence>
<organism evidence="1 2">
    <name type="scientific">Candidatus Saccharicenans subterraneus</name>
    <dbReference type="NCBI Taxonomy" id="2508984"/>
    <lineage>
        <taxon>Bacteria</taxon>
        <taxon>Candidatus Aminicenantota</taxon>
        <taxon>Candidatus Aminicenantia</taxon>
        <taxon>Candidatus Aminicenantales</taxon>
        <taxon>Candidatus Saccharicenantaceae</taxon>
        <taxon>Candidatus Saccharicenans</taxon>
    </lineage>
</organism>
<dbReference type="EMBL" id="QUAH01000010">
    <property type="protein sequence ID" value="RFT15279.1"/>
    <property type="molecule type" value="Genomic_DNA"/>
</dbReference>
<name>A0A3E2BKK0_9BACT</name>
<dbReference type="Proteomes" id="UP000257323">
    <property type="component" value="Unassembled WGS sequence"/>
</dbReference>
<evidence type="ECO:0000313" key="1">
    <source>
        <dbReference type="EMBL" id="RFT15279.1"/>
    </source>
</evidence>
<reference evidence="1 2" key="1">
    <citation type="submission" date="2018-08" db="EMBL/GenBank/DDBJ databases">
        <title>Genome analysis of the thermophilic bacterium of the candidate phylum Aminicenantes from deep subsurface aquifer revealed its physiology and ecological role.</title>
        <authorList>
            <person name="Kadnikov V.V."/>
            <person name="Mardanov A.V."/>
            <person name="Beletsky A.V."/>
            <person name="Karnachuk O.V."/>
            <person name="Ravin N.V."/>
        </authorList>
    </citation>
    <scope>NUCLEOTIDE SEQUENCE [LARGE SCALE GENOMIC DNA]</scope>
    <source>
        <strain evidence="1">BY38</strain>
    </source>
</reference>
<proteinExistence type="predicted"/>
<comment type="caution">
    <text evidence="1">The sequence shown here is derived from an EMBL/GenBank/DDBJ whole genome shotgun (WGS) entry which is preliminary data.</text>
</comment>
<gene>
    <name evidence="1" type="ORF">OP8BY_0388</name>
</gene>
<protein>
    <submittedName>
        <fullName evidence="1">Uncharacterized protein</fullName>
    </submittedName>
</protein>